<dbReference type="InterPro" id="IPR003445">
    <property type="entry name" value="Cat_transpt"/>
</dbReference>
<protein>
    <recommendedName>
        <fullName evidence="11">Potassium transporter</fullName>
    </recommendedName>
</protein>
<comment type="subcellular location">
    <subcellularLocation>
        <location evidence="1">Cell membrane</location>
        <topology evidence="1">Multi-pass membrane protein</topology>
    </subcellularLocation>
</comment>
<dbReference type="Pfam" id="PF02386">
    <property type="entry name" value="TrkH"/>
    <property type="match status" value="1"/>
</dbReference>
<accession>A0A7X9S0E9</accession>
<keyword evidence="2" id="KW-0813">Transport</keyword>
<dbReference type="Proteomes" id="UP000576082">
    <property type="component" value="Unassembled WGS sequence"/>
</dbReference>
<feature type="transmembrane region" description="Helical" evidence="8">
    <location>
        <begin position="551"/>
        <end position="571"/>
    </location>
</feature>
<feature type="transmembrane region" description="Helical" evidence="8">
    <location>
        <begin position="93"/>
        <end position="112"/>
    </location>
</feature>
<keyword evidence="6" id="KW-0406">Ion transport</keyword>
<feature type="transmembrane region" description="Helical" evidence="8">
    <location>
        <begin position="65"/>
        <end position="81"/>
    </location>
</feature>
<evidence type="ECO:0000256" key="1">
    <source>
        <dbReference type="ARBA" id="ARBA00004651"/>
    </source>
</evidence>
<keyword evidence="7 8" id="KW-0472">Membrane</keyword>
<comment type="caution">
    <text evidence="9">The sequence shown here is derived from an EMBL/GenBank/DDBJ whole genome shotgun (WGS) entry which is preliminary data.</text>
</comment>
<feature type="transmembrane region" description="Helical" evidence="8">
    <location>
        <begin position="274"/>
        <end position="292"/>
    </location>
</feature>
<evidence type="ECO:0000256" key="5">
    <source>
        <dbReference type="ARBA" id="ARBA00022989"/>
    </source>
</evidence>
<evidence type="ECO:0000313" key="10">
    <source>
        <dbReference type="Proteomes" id="UP000576082"/>
    </source>
</evidence>
<evidence type="ECO:0000256" key="8">
    <source>
        <dbReference type="SAM" id="Phobius"/>
    </source>
</evidence>
<feature type="transmembrane region" description="Helical" evidence="8">
    <location>
        <begin position="28"/>
        <end position="45"/>
    </location>
</feature>
<keyword evidence="10" id="KW-1185">Reference proteome</keyword>
<dbReference type="GO" id="GO:0008324">
    <property type="term" value="F:monoatomic cation transmembrane transporter activity"/>
    <property type="evidence" value="ECO:0007669"/>
    <property type="project" value="InterPro"/>
</dbReference>
<feature type="transmembrane region" description="Helical" evidence="8">
    <location>
        <begin position="219"/>
        <end position="243"/>
    </location>
</feature>
<dbReference type="GO" id="GO:0030001">
    <property type="term" value="P:metal ion transport"/>
    <property type="evidence" value="ECO:0007669"/>
    <property type="project" value="UniProtKB-ARBA"/>
</dbReference>
<evidence type="ECO:0000256" key="7">
    <source>
        <dbReference type="ARBA" id="ARBA00023136"/>
    </source>
</evidence>
<gene>
    <name evidence="9" type="ORF">HHU12_29165</name>
</gene>
<feature type="transmembrane region" description="Helical" evidence="8">
    <location>
        <begin position="336"/>
        <end position="356"/>
    </location>
</feature>
<evidence type="ECO:0000256" key="4">
    <source>
        <dbReference type="ARBA" id="ARBA00022692"/>
    </source>
</evidence>
<evidence type="ECO:0000256" key="3">
    <source>
        <dbReference type="ARBA" id="ARBA00022475"/>
    </source>
</evidence>
<feature type="transmembrane region" description="Helical" evidence="8">
    <location>
        <begin position="124"/>
        <end position="143"/>
    </location>
</feature>
<dbReference type="PANTHER" id="PTHR32024:SF1">
    <property type="entry name" value="KTR SYSTEM POTASSIUM UPTAKE PROTEIN B"/>
    <property type="match status" value="1"/>
</dbReference>
<dbReference type="EMBL" id="JABANE010000131">
    <property type="protein sequence ID" value="NME72068.1"/>
    <property type="molecule type" value="Genomic_DNA"/>
</dbReference>
<dbReference type="PANTHER" id="PTHR32024">
    <property type="entry name" value="TRK SYSTEM POTASSIUM UPTAKE PROTEIN TRKG-RELATED"/>
    <property type="match status" value="1"/>
</dbReference>
<keyword evidence="4 8" id="KW-0812">Transmembrane</keyword>
<dbReference type="RefSeq" id="WP_169660262.1">
    <property type="nucleotide sequence ID" value="NZ_JABANE010000131.1"/>
</dbReference>
<keyword evidence="3" id="KW-1003">Cell membrane</keyword>
<organism evidence="9 10">
    <name type="scientific">Flammeovirga aprica JL-4</name>
    <dbReference type="NCBI Taxonomy" id="694437"/>
    <lineage>
        <taxon>Bacteria</taxon>
        <taxon>Pseudomonadati</taxon>
        <taxon>Bacteroidota</taxon>
        <taxon>Cytophagia</taxon>
        <taxon>Cytophagales</taxon>
        <taxon>Flammeovirgaceae</taxon>
        <taxon>Flammeovirga</taxon>
    </lineage>
</organism>
<evidence type="ECO:0000313" key="9">
    <source>
        <dbReference type="EMBL" id="NME72068.1"/>
    </source>
</evidence>
<feature type="transmembrane region" description="Helical" evidence="8">
    <location>
        <begin position="494"/>
        <end position="515"/>
    </location>
</feature>
<name>A0A7X9S0E9_9BACT</name>
<feature type="transmembrane region" description="Helical" evidence="8">
    <location>
        <begin position="150"/>
        <end position="176"/>
    </location>
</feature>
<dbReference type="GO" id="GO:0005886">
    <property type="term" value="C:plasma membrane"/>
    <property type="evidence" value="ECO:0007669"/>
    <property type="project" value="UniProtKB-SubCell"/>
</dbReference>
<dbReference type="AlphaFoldDB" id="A0A7X9S0E9"/>
<keyword evidence="5 8" id="KW-1133">Transmembrane helix</keyword>
<evidence type="ECO:0000256" key="2">
    <source>
        <dbReference type="ARBA" id="ARBA00022448"/>
    </source>
</evidence>
<sequence length="590" mass="65659">MILTIYKVVIEQRNVWISNLQDWLEEHLSVVELMLGISALSTLIYTQGFSLSNTELVEVVKYDRWIATTYAIVIIIKLFFLKDKKVFVKENIVNLLFIVSILALIIVRAFFMEGYQEDGEHWGWATYIVVVQVIMIVASLDSLANNRSTWLFFTANSTSMIVGSLLFIIAMGTGLLMLPEATIQPINWVDALFTSTSAVCVTGLAPFNISEVFTFKGQVILMFLFQIGGLGIVTLTTFIALTIQKGVKIREEFIIQDMVESDSISSSAVILKKIFYITFTIEFFGAVALYLAWGDLGLSTSDRIFVSIFHSISAFCNAGFSNFPNGLQGEAFSTDWFSGTIIMLLIVVGGIGFKTYSQVFKRKEKYKKNLCLQSRISINVTLFLILFGAVGLYITDFKLWNSQDASDSIFQVLFTSITCRTAGFSVVEIADLSVGSIMMMIMLMYIGGAPNSTAGGIKVTTAYILLKYLRAQITGHNHVHIGWNTIEESSIRRAVIVFMMSILLSFFGLFFLVIIEPSLETEDLFFEFFSAMGTAGLSRGITADLSVAGKLLIAVIMFSGKIGLFTLVSLLGENHDNFKYRYPETSILVG</sequence>
<evidence type="ECO:0000256" key="6">
    <source>
        <dbReference type="ARBA" id="ARBA00023065"/>
    </source>
</evidence>
<feature type="transmembrane region" description="Helical" evidence="8">
    <location>
        <begin position="376"/>
        <end position="394"/>
    </location>
</feature>
<proteinExistence type="predicted"/>
<reference evidence="9 10" key="1">
    <citation type="submission" date="2020-04" db="EMBL/GenBank/DDBJ databases">
        <title>Flammeovirga sp. SR4, a novel species isolated from seawater.</title>
        <authorList>
            <person name="Wang X."/>
        </authorList>
    </citation>
    <scope>NUCLEOTIDE SEQUENCE [LARGE SCALE GENOMIC DNA]</scope>
    <source>
        <strain evidence="9 10">ATCC 23126</strain>
    </source>
</reference>
<evidence type="ECO:0008006" key="11">
    <source>
        <dbReference type="Google" id="ProtNLM"/>
    </source>
</evidence>